<proteinExistence type="predicted"/>
<accession>A0A833T1U4</accession>
<dbReference type="EMBL" id="WSZM01000037">
    <property type="protein sequence ID" value="KAF4045977.1"/>
    <property type="molecule type" value="Genomic_DNA"/>
</dbReference>
<protein>
    <submittedName>
        <fullName evidence="2">Uncharacterized protein</fullName>
    </submittedName>
</protein>
<keyword evidence="1" id="KW-1133">Transmembrane helix</keyword>
<feature type="transmembrane region" description="Helical" evidence="1">
    <location>
        <begin position="20"/>
        <end position="43"/>
    </location>
</feature>
<sequence>MVQLQEVLEDHDEEHKLGGYIHLSVDFIAVTGAFDLVMLQWLFRSMETPTNMMLTSQPSASRVGFFFA</sequence>
<dbReference type="AlphaFoldDB" id="A0A833T1U4"/>
<dbReference type="Proteomes" id="UP000602510">
    <property type="component" value="Unassembled WGS sequence"/>
</dbReference>
<evidence type="ECO:0000313" key="3">
    <source>
        <dbReference type="Proteomes" id="UP000602510"/>
    </source>
</evidence>
<keyword evidence="1" id="KW-0812">Transmembrane</keyword>
<organism evidence="2 3">
    <name type="scientific">Phytophthora infestans</name>
    <name type="common">Potato late blight agent</name>
    <name type="synonym">Botrytis infestans</name>
    <dbReference type="NCBI Taxonomy" id="4787"/>
    <lineage>
        <taxon>Eukaryota</taxon>
        <taxon>Sar</taxon>
        <taxon>Stramenopiles</taxon>
        <taxon>Oomycota</taxon>
        <taxon>Peronosporomycetes</taxon>
        <taxon>Peronosporales</taxon>
        <taxon>Peronosporaceae</taxon>
        <taxon>Phytophthora</taxon>
    </lineage>
</organism>
<name>A0A833T1U4_PHYIN</name>
<keyword evidence="1" id="KW-0472">Membrane</keyword>
<comment type="caution">
    <text evidence="2">The sequence shown here is derived from an EMBL/GenBank/DDBJ whole genome shotgun (WGS) entry which is preliminary data.</text>
</comment>
<evidence type="ECO:0000313" key="2">
    <source>
        <dbReference type="EMBL" id="KAF4045977.1"/>
    </source>
</evidence>
<keyword evidence="3" id="KW-1185">Reference proteome</keyword>
<reference evidence="2" key="1">
    <citation type="submission" date="2020-04" db="EMBL/GenBank/DDBJ databases">
        <title>Hybrid Assembly of Korean Phytophthora infestans isolates.</title>
        <authorList>
            <person name="Prokchorchik M."/>
            <person name="Lee Y."/>
            <person name="Seo J."/>
            <person name="Cho J.-H."/>
            <person name="Park Y.-E."/>
            <person name="Jang D.-C."/>
            <person name="Im J.-S."/>
            <person name="Choi J.-G."/>
            <person name="Park H.-J."/>
            <person name="Lee G.-B."/>
            <person name="Lee Y.-G."/>
            <person name="Hong S.-Y."/>
            <person name="Cho K."/>
            <person name="Sohn K.H."/>
        </authorList>
    </citation>
    <scope>NUCLEOTIDE SEQUENCE</scope>
    <source>
        <strain evidence="2">KR_1_A1</strain>
    </source>
</reference>
<gene>
    <name evidence="2" type="ORF">GN244_ATG01645</name>
</gene>
<evidence type="ECO:0000256" key="1">
    <source>
        <dbReference type="SAM" id="Phobius"/>
    </source>
</evidence>